<organism evidence="1 2">
    <name type="scientific">Nonomuraea muscovyensis</name>
    <dbReference type="NCBI Taxonomy" id="1124761"/>
    <lineage>
        <taxon>Bacteria</taxon>
        <taxon>Bacillati</taxon>
        <taxon>Actinomycetota</taxon>
        <taxon>Actinomycetes</taxon>
        <taxon>Streptosporangiales</taxon>
        <taxon>Streptosporangiaceae</taxon>
        <taxon>Nonomuraea</taxon>
    </lineage>
</organism>
<dbReference type="Proteomes" id="UP000583800">
    <property type="component" value="Unassembled WGS sequence"/>
</dbReference>
<reference evidence="1 2" key="1">
    <citation type="submission" date="2020-08" db="EMBL/GenBank/DDBJ databases">
        <title>Sequencing the genomes of 1000 actinobacteria strains.</title>
        <authorList>
            <person name="Klenk H.-P."/>
        </authorList>
    </citation>
    <scope>NUCLEOTIDE SEQUENCE [LARGE SCALE GENOMIC DNA]</scope>
    <source>
        <strain evidence="1 2">DSM 45913</strain>
    </source>
</reference>
<gene>
    <name evidence="1" type="ORF">FHU36_007466</name>
</gene>
<keyword evidence="2" id="KW-1185">Reference proteome</keyword>
<accession>A0A7X0CCR3</accession>
<dbReference type="EMBL" id="JACHJB010000003">
    <property type="protein sequence ID" value="MBB6350894.1"/>
    <property type="molecule type" value="Genomic_DNA"/>
</dbReference>
<comment type="caution">
    <text evidence="1">The sequence shown here is derived from an EMBL/GenBank/DDBJ whole genome shotgun (WGS) entry which is preliminary data.</text>
</comment>
<name>A0A7X0CCR3_9ACTN</name>
<proteinExistence type="predicted"/>
<protein>
    <submittedName>
        <fullName evidence="1">Uncharacterized protein</fullName>
    </submittedName>
</protein>
<sequence length="42" mass="4516">MFQCRQHHLLKGDAAGLRSGVGHSVTEVRAIPSGRSLLTETV</sequence>
<dbReference type="AlphaFoldDB" id="A0A7X0CCR3"/>
<evidence type="ECO:0000313" key="1">
    <source>
        <dbReference type="EMBL" id="MBB6350894.1"/>
    </source>
</evidence>
<evidence type="ECO:0000313" key="2">
    <source>
        <dbReference type="Proteomes" id="UP000583800"/>
    </source>
</evidence>